<dbReference type="GO" id="GO:0003677">
    <property type="term" value="F:DNA binding"/>
    <property type="evidence" value="ECO:0007669"/>
    <property type="project" value="UniProtKB-KW"/>
</dbReference>
<dbReference type="GO" id="GO:0000160">
    <property type="term" value="P:phosphorelay signal transduction system"/>
    <property type="evidence" value="ECO:0007669"/>
    <property type="project" value="UniProtKB-KW"/>
</dbReference>
<evidence type="ECO:0000256" key="7">
    <source>
        <dbReference type="ARBA" id="ARBA00023163"/>
    </source>
</evidence>
<name>A0A937D887_9BURK</name>
<dbReference type="InterPro" id="IPR009057">
    <property type="entry name" value="Homeodomain-like_sf"/>
</dbReference>
<dbReference type="SUPFAM" id="SSF52172">
    <property type="entry name" value="CheY-like"/>
    <property type="match status" value="1"/>
</dbReference>
<keyword evidence="3" id="KW-0067">ATP-binding</keyword>
<dbReference type="SMART" id="SM00382">
    <property type="entry name" value="AAA"/>
    <property type="match status" value="1"/>
</dbReference>
<dbReference type="Gene3D" id="1.10.8.60">
    <property type="match status" value="1"/>
</dbReference>
<comment type="caution">
    <text evidence="11">The sequence shown here is derived from an EMBL/GenBank/DDBJ whole genome shotgun (WGS) entry which is preliminary data.</text>
</comment>
<dbReference type="Gene3D" id="3.40.50.300">
    <property type="entry name" value="P-loop containing nucleotide triphosphate hydrolases"/>
    <property type="match status" value="1"/>
</dbReference>
<dbReference type="SMART" id="SM00448">
    <property type="entry name" value="REC"/>
    <property type="match status" value="1"/>
</dbReference>
<dbReference type="PROSITE" id="PS50110">
    <property type="entry name" value="RESPONSE_REGULATORY"/>
    <property type="match status" value="1"/>
</dbReference>
<keyword evidence="5" id="KW-0805">Transcription regulation</keyword>
<dbReference type="GO" id="GO:0005524">
    <property type="term" value="F:ATP binding"/>
    <property type="evidence" value="ECO:0007669"/>
    <property type="project" value="UniProtKB-KW"/>
</dbReference>
<sequence length="470" mass="50767">MSSPKARILLVDDDPDLLRLLSMRLSAAGYHVSAVPSAEAALSQLAVERPQVVLSDVRLPGRDGMALFDEIHQRHPSLPVILLTAHGTIPDAVNATARGVFGYLTKPYEPRELLEKVEQALAVAAPAPAAGPSDEAWRSEIISRSSRLAELLAEARLVAGSDASVLLRGDSGTGKEMLARAIHRASPRAKKPFVAVNCGAIPEALLESELFGHVKGAFTDAVANHKGLFQAADGGTLLLDEIGDMPPALQVKLLRVLQERAVRPVGSSQSISVDVRIVSATHRDLEAAMASGQFREDLYWRLNVVTLSLPTLAQRREDIPLLANHFLHKLAAKYHRRLSGFAPEAMKALTAAAWPGNVRQLFNVVEQVCALSTTPLVPLALVQRALRVPGVEVLTYAEAKERFEREYLVGLLKLTDGNVADAARLAGRNRTEFYRLLQKNELTPGLFKVEGVAGPAGPVAEQRQGGDDDE</sequence>
<dbReference type="InterPro" id="IPR001789">
    <property type="entry name" value="Sig_transdc_resp-reg_receiver"/>
</dbReference>
<keyword evidence="1 8" id="KW-0597">Phosphoprotein</keyword>
<dbReference type="PROSITE" id="PS00688">
    <property type="entry name" value="SIGMA54_INTERACT_3"/>
    <property type="match status" value="1"/>
</dbReference>
<dbReference type="SUPFAM" id="SSF46689">
    <property type="entry name" value="Homeodomain-like"/>
    <property type="match status" value="1"/>
</dbReference>
<keyword evidence="4" id="KW-0902">Two-component regulatory system</keyword>
<dbReference type="FunFam" id="3.40.50.2300:FF:000018">
    <property type="entry name" value="DNA-binding transcriptional regulator NtrC"/>
    <property type="match status" value="1"/>
</dbReference>
<keyword evidence="2" id="KW-0547">Nucleotide-binding</keyword>
<dbReference type="RefSeq" id="WP_201685930.1">
    <property type="nucleotide sequence ID" value="NZ_JAEQNA010000009.1"/>
</dbReference>
<keyword evidence="7" id="KW-0804">Transcription</keyword>
<dbReference type="Pfam" id="PF00158">
    <property type="entry name" value="Sigma54_activat"/>
    <property type="match status" value="1"/>
</dbReference>
<dbReference type="Proteomes" id="UP000613011">
    <property type="component" value="Unassembled WGS sequence"/>
</dbReference>
<evidence type="ECO:0000259" key="10">
    <source>
        <dbReference type="PROSITE" id="PS50110"/>
    </source>
</evidence>
<evidence type="ECO:0000259" key="9">
    <source>
        <dbReference type="PROSITE" id="PS50045"/>
    </source>
</evidence>
<dbReference type="PANTHER" id="PTHR32071:SF116">
    <property type="entry name" value="TRANSCRIPTIONAL REGULATORY PROTEIN GLRR"/>
    <property type="match status" value="1"/>
</dbReference>
<dbReference type="InterPro" id="IPR027417">
    <property type="entry name" value="P-loop_NTPase"/>
</dbReference>
<gene>
    <name evidence="11" type="ORF">JI739_20855</name>
</gene>
<evidence type="ECO:0000256" key="3">
    <source>
        <dbReference type="ARBA" id="ARBA00022840"/>
    </source>
</evidence>
<dbReference type="Gene3D" id="1.10.10.60">
    <property type="entry name" value="Homeodomain-like"/>
    <property type="match status" value="1"/>
</dbReference>
<dbReference type="SUPFAM" id="SSF52540">
    <property type="entry name" value="P-loop containing nucleoside triphosphate hydrolases"/>
    <property type="match status" value="1"/>
</dbReference>
<dbReference type="InterPro" id="IPR025943">
    <property type="entry name" value="Sigma_54_int_dom_ATP-bd_2"/>
</dbReference>
<dbReference type="PROSITE" id="PS50045">
    <property type="entry name" value="SIGMA54_INTERACT_4"/>
    <property type="match status" value="1"/>
</dbReference>
<protein>
    <submittedName>
        <fullName evidence="11">Sigma 54-interacting transcriptional regulator</fullName>
    </submittedName>
</protein>
<dbReference type="InterPro" id="IPR003593">
    <property type="entry name" value="AAA+_ATPase"/>
</dbReference>
<evidence type="ECO:0000313" key="11">
    <source>
        <dbReference type="EMBL" id="MBL0422798.1"/>
    </source>
</evidence>
<evidence type="ECO:0000256" key="8">
    <source>
        <dbReference type="PROSITE-ProRule" id="PRU00169"/>
    </source>
</evidence>
<dbReference type="InterPro" id="IPR025662">
    <property type="entry name" value="Sigma_54_int_dom_ATP-bd_1"/>
</dbReference>
<feature type="domain" description="Sigma-54 factor interaction" evidence="9">
    <location>
        <begin position="141"/>
        <end position="370"/>
    </location>
</feature>
<dbReference type="InterPro" id="IPR011006">
    <property type="entry name" value="CheY-like_superfamily"/>
</dbReference>
<dbReference type="PROSITE" id="PS00676">
    <property type="entry name" value="SIGMA54_INTERACT_2"/>
    <property type="match status" value="1"/>
</dbReference>
<evidence type="ECO:0000256" key="6">
    <source>
        <dbReference type="ARBA" id="ARBA00023125"/>
    </source>
</evidence>
<dbReference type="PROSITE" id="PS00675">
    <property type="entry name" value="SIGMA54_INTERACT_1"/>
    <property type="match status" value="1"/>
</dbReference>
<evidence type="ECO:0000256" key="4">
    <source>
        <dbReference type="ARBA" id="ARBA00023012"/>
    </source>
</evidence>
<dbReference type="Pfam" id="PF00072">
    <property type="entry name" value="Response_reg"/>
    <property type="match status" value="1"/>
</dbReference>
<dbReference type="GO" id="GO:0006355">
    <property type="term" value="P:regulation of DNA-templated transcription"/>
    <property type="evidence" value="ECO:0007669"/>
    <property type="project" value="InterPro"/>
</dbReference>
<dbReference type="CDD" id="cd00009">
    <property type="entry name" value="AAA"/>
    <property type="match status" value="1"/>
</dbReference>
<accession>A0A937D887</accession>
<dbReference type="FunFam" id="3.40.50.300:FF:000006">
    <property type="entry name" value="DNA-binding transcriptional regulator NtrC"/>
    <property type="match status" value="1"/>
</dbReference>
<dbReference type="InterPro" id="IPR058031">
    <property type="entry name" value="AAA_lid_NorR"/>
</dbReference>
<reference evidence="11" key="1">
    <citation type="submission" date="2021-01" db="EMBL/GenBank/DDBJ databases">
        <title>Ramlibacter sp. strain AW1 16S ribosomal RNA gene Genome sequencing and assembly.</title>
        <authorList>
            <person name="Kang M."/>
        </authorList>
    </citation>
    <scope>NUCLEOTIDE SEQUENCE</scope>
    <source>
        <strain evidence="11">AW1</strain>
    </source>
</reference>
<dbReference type="Gene3D" id="3.40.50.2300">
    <property type="match status" value="1"/>
</dbReference>
<proteinExistence type="predicted"/>
<dbReference type="AlphaFoldDB" id="A0A937D887"/>
<feature type="modified residue" description="4-aspartylphosphate" evidence="8">
    <location>
        <position position="56"/>
    </location>
</feature>
<keyword evidence="6" id="KW-0238">DNA-binding</keyword>
<evidence type="ECO:0000256" key="2">
    <source>
        <dbReference type="ARBA" id="ARBA00022741"/>
    </source>
</evidence>
<dbReference type="PANTHER" id="PTHR32071">
    <property type="entry name" value="TRANSCRIPTIONAL REGULATORY PROTEIN"/>
    <property type="match status" value="1"/>
</dbReference>
<evidence type="ECO:0000256" key="1">
    <source>
        <dbReference type="ARBA" id="ARBA00022553"/>
    </source>
</evidence>
<evidence type="ECO:0000313" key="12">
    <source>
        <dbReference type="Proteomes" id="UP000613011"/>
    </source>
</evidence>
<dbReference type="InterPro" id="IPR002078">
    <property type="entry name" value="Sigma_54_int"/>
</dbReference>
<organism evidence="11 12">
    <name type="scientific">Ramlibacter aurantiacus</name>
    <dbReference type="NCBI Taxonomy" id="2801330"/>
    <lineage>
        <taxon>Bacteria</taxon>
        <taxon>Pseudomonadati</taxon>
        <taxon>Pseudomonadota</taxon>
        <taxon>Betaproteobacteria</taxon>
        <taxon>Burkholderiales</taxon>
        <taxon>Comamonadaceae</taxon>
        <taxon>Ramlibacter</taxon>
    </lineage>
</organism>
<keyword evidence="12" id="KW-1185">Reference proteome</keyword>
<dbReference type="EMBL" id="JAEQNA010000009">
    <property type="protein sequence ID" value="MBL0422798.1"/>
    <property type="molecule type" value="Genomic_DNA"/>
</dbReference>
<feature type="domain" description="Response regulatory" evidence="10">
    <location>
        <begin position="7"/>
        <end position="121"/>
    </location>
</feature>
<dbReference type="InterPro" id="IPR025944">
    <property type="entry name" value="Sigma_54_int_dom_CS"/>
</dbReference>
<evidence type="ECO:0000256" key="5">
    <source>
        <dbReference type="ARBA" id="ARBA00023015"/>
    </source>
</evidence>
<dbReference type="Pfam" id="PF25601">
    <property type="entry name" value="AAA_lid_14"/>
    <property type="match status" value="1"/>
</dbReference>